<name>A0AAV5UDK5_9BILA</name>
<dbReference type="EMBL" id="BTSX01000006">
    <property type="protein sequence ID" value="GMT04390.1"/>
    <property type="molecule type" value="Genomic_DNA"/>
</dbReference>
<feature type="non-terminal residue" evidence="2">
    <location>
        <position position="1"/>
    </location>
</feature>
<evidence type="ECO:0000313" key="3">
    <source>
        <dbReference type="Proteomes" id="UP001432027"/>
    </source>
</evidence>
<comment type="caution">
    <text evidence="2">The sequence shown here is derived from an EMBL/GenBank/DDBJ whole genome shotgun (WGS) entry which is preliminary data.</text>
</comment>
<reference evidence="2" key="1">
    <citation type="submission" date="2023-10" db="EMBL/GenBank/DDBJ databases">
        <title>Genome assembly of Pristionchus species.</title>
        <authorList>
            <person name="Yoshida K."/>
            <person name="Sommer R.J."/>
        </authorList>
    </citation>
    <scope>NUCLEOTIDE SEQUENCE</scope>
    <source>
        <strain evidence="2">RS0144</strain>
    </source>
</reference>
<protein>
    <submittedName>
        <fullName evidence="2">Uncharacterized protein</fullName>
    </submittedName>
</protein>
<feature type="compositionally biased region" description="Basic residues" evidence="1">
    <location>
        <begin position="35"/>
        <end position="49"/>
    </location>
</feature>
<accession>A0AAV5UDK5</accession>
<sequence>NTMTVSPVGSAPSSPADRDREMKSKFGSRSPSARPNKKIVKQKHKASKASKREKSSEDSVDFVPSCY</sequence>
<dbReference type="AlphaFoldDB" id="A0AAV5UDK5"/>
<feature type="compositionally biased region" description="Low complexity" evidence="1">
    <location>
        <begin position="1"/>
        <end position="15"/>
    </location>
</feature>
<keyword evidence="3" id="KW-1185">Reference proteome</keyword>
<dbReference type="Proteomes" id="UP001432027">
    <property type="component" value="Unassembled WGS sequence"/>
</dbReference>
<evidence type="ECO:0000256" key="1">
    <source>
        <dbReference type="SAM" id="MobiDB-lite"/>
    </source>
</evidence>
<organism evidence="2 3">
    <name type="scientific">Pristionchus entomophagus</name>
    <dbReference type="NCBI Taxonomy" id="358040"/>
    <lineage>
        <taxon>Eukaryota</taxon>
        <taxon>Metazoa</taxon>
        <taxon>Ecdysozoa</taxon>
        <taxon>Nematoda</taxon>
        <taxon>Chromadorea</taxon>
        <taxon>Rhabditida</taxon>
        <taxon>Rhabditina</taxon>
        <taxon>Diplogasteromorpha</taxon>
        <taxon>Diplogasteroidea</taxon>
        <taxon>Neodiplogasteridae</taxon>
        <taxon>Pristionchus</taxon>
    </lineage>
</organism>
<evidence type="ECO:0000313" key="2">
    <source>
        <dbReference type="EMBL" id="GMT04390.1"/>
    </source>
</evidence>
<proteinExistence type="predicted"/>
<gene>
    <name evidence="2" type="ORF">PENTCL1PPCAC_26564</name>
</gene>
<feature type="region of interest" description="Disordered" evidence="1">
    <location>
        <begin position="1"/>
        <end position="67"/>
    </location>
</feature>
<feature type="non-terminal residue" evidence="2">
    <location>
        <position position="67"/>
    </location>
</feature>